<protein>
    <submittedName>
        <fullName evidence="1">Uncharacterized protein</fullName>
    </submittedName>
</protein>
<dbReference type="Proteomes" id="UP000269410">
    <property type="component" value="Unassembled WGS sequence"/>
</dbReference>
<evidence type="ECO:0000313" key="2">
    <source>
        <dbReference type="Proteomes" id="UP000269410"/>
    </source>
</evidence>
<gene>
    <name evidence="1" type="ORF">D6810_00805</name>
</gene>
<proteinExistence type="predicted"/>
<sequence>MTERAPLVEKSEQEKELFRNFVDVLIDIGILELEGFSRRSVSDVLTNKGINDLNSLKKAIIEAVKQGVESNTISERYQLIYYTITSPKPG</sequence>
<evidence type="ECO:0000313" key="1">
    <source>
        <dbReference type="EMBL" id="RMD77483.1"/>
    </source>
</evidence>
<comment type="caution">
    <text evidence="1">The sequence shown here is derived from an EMBL/GenBank/DDBJ whole genome shotgun (WGS) entry which is preliminary data.</text>
</comment>
<accession>A0A3M0Z0C7</accession>
<dbReference type="AlphaFoldDB" id="A0A3M0Z0C7"/>
<organism evidence="1 2">
    <name type="scientific">Candidatus Dojkabacteria bacterium</name>
    <dbReference type="NCBI Taxonomy" id="2099670"/>
    <lineage>
        <taxon>Bacteria</taxon>
        <taxon>Candidatus Dojkabacteria</taxon>
    </lineage>
</organism>
<reference evidence="1 2" key="1">
    <citation type="submission" date="2018-10" db="EMBL/GenBank/DDBJ databases">
        <title>Thermophilic Lithotrophy and Phototrophy in an Intertidal, Iron-rich, Geothermal Spring.</title>
        <authorList>
            <person name="Ward L.M."/>
            <person name="Idei A."/>
            <person name="Nakagawa M."/>
            <person name="Ueno Y."/>
            <person name="Fischer W."/>
            <person name="Mcglynn S.E."/>
        </authorList>
    </citation>
    <scope>NUCLEOTIDE SEQUENCE [LARGE SCALE GENOMIC DNA]</scope>
    <source>
        <strain evidence="1">J137</strain>
    </source>
</reference>
<dbReference type="EMBL" id="RFKV01000029">
    <property type="protein sequence ID" value="RMD77483.1"/>
    <property type="molecule type" value="Genomic_DNA"/>
</dbReference>
<name>A0A3M0Z0C7_9BACT</name>